<reference evidence="9 10" key="1">
    <citation type="journal article" date="2014" name="Nat. Commun.">
        <title>Physiological and genomic features of highly alkaliphilic hydrogen-utilizing Betaproteobacteria from a continental serpentinizing site.</title>
        <authorList>
            <person name="Suzuki S."/>
            <person name="Kuenen J.G."/>
            <person name="Schipper K."/>
            <person name="van der Velde S."/>
            <person name="Ishii S."/>
            <person name="Wu A."/>
            <person name="Sorokin D.Y."/>
            <person name="Tenney A."/>
            <person name="Meng X.Y."/>
            <person name="Morrill P.L."/>
            <person name="Kamagata Y."/>
            <person name="Muyzer G."/>
            <person name="Nealson K.H."/>
        </authorList>
    </citation>
    <scope>NUCLEOTIDE SEQUENCE [LARGE SCALE GENOMIC DNA]</scope>
    <source>
        <strain evidence="9 10">A1</strain>
    </source>
</reference>
<keyword evidence="10" id="KW-1185">Reference proteome</keyword>
<organism evidence="9 10">
    <name type="scientific">Serpentinimonas raichei</name>
    <dbReference type="NCBI Taxonomy" id="1458425"/>
    <lineage>
        <taxon>Bacteria</taxon>
        <taxon>Pseudomonadati</taxon>
        <taxon>Pseudomonadota</taxon>
        <taxon>Betaproteobacteria</taxon>
        <taxon>Burkholderiales</taxon>
        <taxon>Comamonadaceae</taxon>
        <taxon>Serpentinimonas</taxon>
    </lineage>
</organism>
<dbReference type="InterPro" id="IPR003856">
    <property type="entry name" value="LPS_length_determ_N"/>
</dbReference>
<dbReference type="GO" id="GO:0005886">
    <property type="term" value="C:plasma membrane"/>
    <property type="evidence" value="ECO:0007669"/>
    <property type="project" value="UniProtKB-SubCell"/>
</dbReference>
<comment type="subcellular location">
    <subcellularLocation>
        <location evidence="1">Cell membrane</location>
        <topology evidence="1">Multi-pass membrane protein</topology>
    </subcellularLocation>
</comment>
<evidence type="ECO:0000256" key="6">
    <source>
        <dbReference type="SAM" id="Coils"/>
    </source>
</evidence>
<evidence type="ECO:0000256" key="1">
    <source>
        <dbReference type="ARBA" id="ARBA00004651"/>
    </source>
</evidence>
<dbReference type="Pfam" id="PF02706">
    <property type="entry name" value="Wzz"/>
    <property type="match status" value="1"/>
</dbReference>
<evidence type="ECO:0000313" key="9">
    <source>
        <dbReference type="EMBL" id="BAO80063.1"/>
    </source>
</evidence>
<evidence type="ECO:0000313" key="10">
    <source>
        <dbReference type="Proteomes" id="UP000067461"/>
    </source>
</evidence>
<dbReference type="Proteomes" id="UP000067461">
    <property type="component" value="Chromosome"/>
</dbReference>
<dbReference type="HOGENOM" id="CLU_1014218_0_0_4"/>
<dbReference type="KEGG" id="cbaa:SRAA_0209"/>
<dbReference type="STRING" id="1458425.SRAA_0209"/>
<keyword evidence="5 7" id="KW-0472">Membrane</keyword>
<keyword evidence="2" id="KW-1003">Cell membrane</keyword>
<evidence type="ECO:0000259" key="8">
    <source>
        <dbReference type="Pfam" id="PF02706"/>
    </source>
</evidence>
<evidence type="ECO:0000256" key="5">
    <source>
        <dbReference type="ARBA" id="ARBA00023136"/>
    </source>
</evidence>
<name>A0A060NKR3_9BURK</name>
<proteinExistence type="predicted"/>
<accession>A0A060NKR3</accession>
<keyword evidence="4 7" id="KW-1133">Transmembrane helix</keyword>
<evidence type="ECO:0000256" key="3">
    <source>
        <dbReference type="ARBA" id="ARBA00022692"/>
    </source>
</evidence>
<keyword evidence="3 7" id="KW-0812">Transmembrane</keyword>
<protein>
    <submittedName>
        <fullName evidence="9">Uncharacterized protein involved in exopolysaccharide biosynthesis</fullName>
    </submittedName>
</protein>
<dbReference type="AlphaFoldDB" id="A0A060NKR3"/>
<evidence type="ECO:0000256" key="2">
    <source>
        <dbReference type="ARBA" id="ARBA00022475"/>
    </source>
</evidence>
<feature type="coiled-coil region" evidence="6">
    <location>
        <begin position="145"/>
        <end position="179"/>
    </location>
</feature>
<feature type="domain" description="Polysaccharide chain length determinant N-terminal" evidence="8">
    <location>
        <begin position="7"/>
        <end position="62"/>
    </location>
</feature>
<keyword evidence="6" id="KW-0175">Coiled coil</keyword>
<gene>
    <name evidence="9" type="ORF">SRAA_0209</name>
</gene>
<sequence length="272" mass="29391">MTGPADDEISLLELWQILVGRKWLILISFAACVGAGAAYAFLKAPVYEASVLLRVGQFSTNAGQPVLLESMNELSSRVTIAHGASIAEGVKRPRPFITEAVVQRGSTTTLQLTAEADTPEQAAQFLQGVVAEVKRAHAADFQDNVALINERLRTLVERRSALQKQYDEITQLIEQLKERNPVQASLVMMERGPLSNTINELDAERLRLSQQLGPLQSRPTVLLGEIVAPTQASEPKKALVLAIAALLGLMGGVMLAFGLEFVAKAKASKPKA</sequence>
<evidence type="ECO:0000256" key="4">
    <source>
        <dbReference type="ARBA" id="ARBA00022989"/>
    </source>
</evidence>
<feature type="transmembrane region" description="Helical" evidence="7">
    <location>
        <begin position="23"/>
        <end position="42"/>
    </location>
</feature>
<dbReference type="EMBL" id="AP014568">
    <property type="protein sequence ID" value="BAO80063.1"/>
    <property type="molecule type" value="Genomic_DNA"/>
</dbReference>
<feature type="transmembrane region" description="Helical" evidence="7">
    <location>
        <begin position="238"/>
        <end position="263"/>
    </location>
</feature>
<evidence type="ECO:0000256" key="7">
    <source>
        <dbReference type="SAM" id="Phobius"/>
    </source>
</evidence>